<feature type="domain" description="KRAB" evidence="1">
    <location>
        <begin position="30"/>
        <end position="101"/>
    </location>
</feature>
<dbReference type="PROSITE" id="PS50805">
    <property type="entry name" value="KRAB"/>
    <property type="match status" value="1"/>
</dbReference>
<dbReference type="AlphaFoldDB" id="A0A4X2JY55"/>
<sequence length="117" mass="13626">MTRSLRTLRASIYFDLRDILPQSWKKKESVAFKGVVVDFIQEEWGQLDLPQKDLYKDLMLEKYRNLVLLGLPVFKPDVNSELEQGEDSWIPRKEDPGSNCSDWPGLHTEAFNKCPLI</sequence>
<evidence type="ECO:0000313" key="2">
    <source>
        <dbReference type="Ensembl" id="ENSVURP00010002766.1"/>
    </source>
</evidence>
<dbReference type="InterPro" id="IPR050169">
    <property type="entry name" value="Krueppel_C2H2_ZnF"/>
</dbReference>
<dbReference type="STRING" id="29139.ENSVURP00010002766"/>
<dbReference type="GO" id="GO:0006355">
    <property type="term" value="P:regulation of DNA-templated transcription"/>
    <property type="evidence" value="ECO:0007669"/>
    <property type="project" value="InterPro"/>
</dbReference>
<dbReference type="Gene3D" id="6.10.140.140">
    <property type="match status" value="1"/>
</dbReference>
<dbReference type="InterPro" id="IPR001909">
    <property type="entry name" value="KRAB"/>
</dbReference>
<proteinExistence type="predicted"/>
<reference evidence="2" key="3">
    <citation type="submission" date="2025-09" db="UniProtKB">
        <authorList>
            <consortium name="Ensembl"/>
        </authorList>
    </citation>
    <scope>IDENTIFICATION</scope>
</reference>
<accession>A0A4X2JY55</accession>
<protein>
    <recommendedName>
        <fullName evidence="1">KRAB domain-containing protein</fullName>
    </recommendedName>
</protein>
<dbReference type="Pfam" id="PF01352">
    <property type="entry name" value="KRAB"/>
    <property type="match status" value="1"/>
</dbReference>
<dbReference type="Ensembl" id="ENSVURT00010003136.1">
    <property type="protein sequence ID" value="ENSVURP00010002766.1"/>
    <property type="gene ID" value="ENSVURG00010002264.1"/>
</dbReference>
<dbReference type="Proteomes" id="UP000314987">
    <property type="component" value="Unassembled WGS sequence"/>
</dbReference>
<dbReference type="CDD" id="cd07765">
    <property type="entry name" value="KRAB_A-box"/>
    <property type="match status" value="1"/>
</dbReference>
<reference evidence="3" key="1">
    <citation type="submission" date="2018-12" db="EMBL/GenBank/DDBJ databases">
        <authorList>
            <person name="Yazar S."/>
        </authorList>
    </citation>
    <scope>NUCLEOTIDE SEQUENCE [LARGE SCALE GENOMIC DNA]</scope>
</reference>
<dbReference type="InterPro" id="IPR036051">
    <property type="entry name" value="KRAB_dom_sf"/>
</dbReference>
<evidence type="ECO:0000313" key="3">
    <source>
        <dbReference type="Proteomes" id="UP000314987"/>
    </source>
</evidence>
<evidence type="ECO:0000259" key="1">
    <source>
        <dbReference type="PROSITE" id="PS50805"/>
    </source>
</evidence>
<organism evidence="2 3">
    <name type="scientific">Vombatus ursinus</name>
    <name type="common">Common wombat</name>
    <dbReference type="NCBI Taxonomy" id="29139"/>
    <lineage>
        <taxon>Eukaryota</taxon>
        <taxon>Metazoa</taxon>
        <taxon>Chordata</taxon>
        <taxon>Craniata</taxon>
        <taxon>Vertebrata</taxon>
        <taxon>Euteleostomi</taxon>
        <taxon>Mammalia</taxon>
        <taxon>Metatheria</taxon>
        <taxon>Diprotodontia</taxon>
        <taxon>Vombatidae</taxon>
        <taxon>Vombatus</taxon>
    </lineage>
</organism>
<reference evidence="2" key="2">
    <citation type="submission" date="2025-08" db="UniProtKB">
        <authorList>
            <consortium name="Ensembl"/>
        </authorList>
    </citation>
    <scope>IDENTIFICATION</scope>
</reference>
<dbReference type="PANTHER" id="PTHR23232:SF117">
    <property type="entry name" value="KRAB DOMAIN-CONTAINING PROTEIN"/>
    <property type="match status" value="1"/>
</dbReference>
<dbReference type="GeneTree" id="ENSGT00940000153104"/>
<dbReference type="OMA" id="FTIRYCK"/>
<dbReference type="SUPFAM" id="SSF109640">
    <property type="entry name" value="KRAB domain (Kruppel-associated box)"/>
    <property type="match status" value="1"/>
</dbReference>
<keyword evidence="3" id="KW-1185">Reference proteome</keyword>
<name>A0A4X2JY55_VOMUR</name>
<dbReference type="PANTHER" id="PTHR23232">
    <property type="entry name" value="KRAB DOMAIN C2H2 ZINC FINGER"/>
    <property type="match status" value="1"/>
</dbReference>
<dbReference type="SMART" id="SM00349">
    <property type="entry name" value="KRAB"/>
    <property type="match status" value="1"/>
</dbReference>